<evidence type="ECO:0000313" key="1">
    <source>
        <dbReference type="EnsemblMetazoa" id="PPA43912.1"/>
    </source>
</evidence>
<organism evidence="1 2">
    <name type="scientific">Pristionchus pacificus</name>
    <name type="common">Parasitic nematode worm</name>
    <dbReference type="NCBI Taxonomy" id="54126"/>
    <lineage>
        <taxon>Eukaryota</taxon>
        <taxon>Metazoa</taxon>
        <taxon>Ecdysozoa</taxon>
        <taxon>Nematoda</taxon>
        <taxon>Chromadorea</taxon>
        <taxon>Rhabditida</taxon>
        <taxon>Rhabditina</taxon>
        <taxon>Diplogasteromorpha</taxon>
        <taxon>Diplogasteroidea</taxon>
        <taxon>Neodiplogasteridae</taxon>
        <taxon>Pristionchus</taxon>
    </lineage>
</organism>
<dbReference type="AlphaFoldDB" id="A0A2A6B6T8"/>
<accession>A0A2A6B6T8</accession>
<evidence type="ECO:0000313" key="2">
    <source>
        <dbReference type="Proteomes" id="UP000005239"/>
    </source>
</evidence>
<accession>A0A8R1Z6D6</accession>
<reference evidence="1" key="2">
    <citation type="submission" date="2022-06" db="UniProtKB">
        <authorList>
            <consortium name="EnsemblMetazoa"/>
        </authorList>
    </citation>
    <scope>IDENTIFICATION</scope>
    <source>
        <strain evidence="1">PS312</strain>
    </source>
</reference>
<reference evidence="2" key="1">
    <citation type="journal article" date="2008" name="Nat. Genet.">
        <title>The Pristionchus pacificus genome provides a unique perspective on nematode lifestyle and parasitism.</title>
        <authorList>
            <person name="Dieterich C."/>
            <person name="Clifton S.W."/>
            <person name="Schuster L.N."/>
            <person name="Chinwalla A."/>
            <person name="Delehaunty K."/>
            <person name="Dinkelacker I."/>
            <person name="Fulton L."/>
            <person name="Fulton R."/>
            <person name="Godfrey J."/>
            <person name="Minx P."/>
            <person name="Mitreva M."/>
            <person name="Roeseler W."/>
            <person name="Tian H."/>
            <person name="Witte H."/>
            <person name="Yang S.P."/>
            <person name="Wilson R.K."/>
            <person name="Sommer R.J."/>
        </authorList>
    </citation>
    <scope>NUCLEOTIDE SEQUENCE [LARGE SCALE GENOMIC DNA]</scope>
    <source>
        <strain evidence="2">PS312</strain>
    </source>
</reference>
<dbReference type="EnsemblMetazoa" id="PPA43912.1">
    <property type="protein sequence ID" value="PPA43912.1"/>
    <property type="gene ID" value="WBGene00282281"/>
</dbReference>
<sequence length="230" mass="26008">MPTLRNKSGYHACHEKIELGTLGRKRESHPLELFACKTGEGRADQGALQRLLSQDSHEQNEVLEREETSVIEQCTLALKSMTRYLAQSAIGAHSCVAGHSVVSALLDSDRYQKLFITYPVETAETPLTIIPLILEEFALDLIVHSQCGFSDRDRHQCPDIIVTYLERTMQDDRFVLSFSTYHPQSFRNALSDQRYPQEFLLIENSCIDVHVIVSIEASRVKVETVAPAIY</sequence>
<name>A0A2A6B6T8_PRIPA</name>
<proteinExistence type="predicted"/>
<gene>
    <name evidence="1" type="primary">WBGene00282281</name>
</gene>
<dbReference type="Proteomes" id="UP000005239">
    <property type="component" value="Unassembled WGS sequence"/>
</dbReference>
<protein>
    <submittedName>
        <fullName evidence="1">Uncharacterized protein</fullName>
    </submittedName>
</protein>
<keyword evidence="2" id="KW-1185">Reference proteome</keyword>